<protein>
    <submittedName>
        <fullName evidence="2">Uncharacterized protein</fullName>
    </submittedName>
</protein>
<feature type="compositionally biased region" description="Polar residues" evidence="1">
    <location>
        <begin position="1"/>
        <end position="10"/>
    </location>
</feature>
<reference evidence="2 3" key="1">
    <citation type="submission" date="2017-10" db="EMBL/GenBank/DDBJ databases">
        <title>Novel microbial diversity and functional potential in the marine mammal oral microbiome.</title>
        <authorList>
            <person name="Dudek N.K."/>
            <person name="Sun C.L."/>
            <person name="Burstein D."/>
            <person name="Kantor R.S."/>
            <person name="Aliaga Goltsman D.S."/>
            <person name="Bik E.M."/>
            <person name="Thomas B.C."/>
            <person name="Banfield J.F."/>
            <person name="Relman D.A."/>
        </authorList>
    </citation>
    <scope>NUCLEOTIDE SEQUENCE [LARGE SCALE GENOMIC DNA]</scope>
    <source>
        <strain evidence="2">DOLZORAL124_49_17</strain>
    </source>
</reference>
<proteinExistence type="predicted"/>
<accession>A0A2G6E0Y7</accession>
<evidence type="ECO:0000313" key="3">
    <source>
        <dbReference type="Proteomes" id="UP000229740"/>
    </source>
</evidence>
<dbReference type="AlphaFoldDB" id="A0A2G6E0Y7"/>
<dbReference type="Proteomes" id="UP000229740">
    <property type="component" value="Unassembled WGS sequence"/>
</dbReference>
<feature type="region of interest" description="Disordered" evidence="1">
    <location>
        <begin position="1"/>
        <end position="24"/>
    </location>
</feature>
<evidence type="ECO:0000313" key="2">
    <source>
        <dbReference type="EMBL" id="PID55700.1"/>
    </source>
</evidence>
<dbReference type="EMBL" id="PDPS01000049">
    <property type="protein sequence ID" value="PID55700.1"/>
    <property type="molecule type" value="Genomic_DNA"/>
</dbReference>
<organism evidence="2 3">
    <name type="scientific">candidate division KSB3 bacterium</name>
    <dbReference type="NCBI Taxonomy" id="2044937"/>
    <lineage>
        <taxon>Bacteria</taxon>
        <taxon>candidate division KSB3</taxon>
    </lineage>
</organism>
<evidence type="ECO:0000256" key="1">
    <source>
        <dbReference type="SAM" id="MobiDB-lite"/>
    </source>
</evidence>
<name>A0A2G6E0Y7_9BACT</name>
<sequence>MPSDSLQNPSDPDAGYSGQKGKGYQVQVMETYDPESSPQSLSLIPHIEVESTDKSDANALLPAIEQSAVNDMAPSEFLADSLCGSRDES</sequence>
<gene>
    <name evidence="2" type="ORF">CSB45_14805</name>
</gene>
<comment type="caution">
    <text evidence="2">The sequence shown here is derived from an EMBL/GenBank/DDBJ whole genome shotgun (WGS) entry which is preliminary data.</text>
</comment>